<comment type="caution">
    <text evidence="1">The sequence shown here is derived from an EMBL/GenBank/DDBJ whole genome shotgun (WGS) entry which is preliminary data.</text>
</comment>
<dbReference type="Proteomes" id="UP000789920">
    <property type="component" value="Unassembled WGS sequence"/>
</dbReference>
<feature type="non-terminal residue" evidence="1">
    <location>
        <position position="225"/>
    </location>
</feature>
<keyword evidence="2" id="KW-1185">Reference proteome</keyword>
<feature type="non-terminal residue" evidence="1">
    <location>
        <position position="1"/>
    </location>
</feature>
<gene>
    <name evidence="1" type="ORF">RPERSI_LOCUS16889</name>
</gene>
<accession>A0ACA9R3B9</accession>
<dbReference type="EMBL" id="CAJVQC010042407">
    <property type="protein sequence ID" value="CAG8775254.1"/>
    <property type="molecule type" value="Genomic_DNA"/>
</dbReference>
<reference evidence="1" key="1">
    <citation type="submission" date="2021-06" db="EMBL/GenBank/DDBJ databases">
        <authorList>
            <person name="Kallberg Y."/>
            <person name="Tangrot J."/>
            <person name="Rosling A."/>
        </authorList>
    </citation>
    <scope>NUCLEOTIDE SEQUENCE</scope>
    <source>
        <strain evidence="1">MA461A</strain>
    </source>
</reference>
<name>A0ACA9R3B9_9GLOM</name>
<evidence type="ECO:0000313" key="1">
    <source>
        <dbReference type="EMBL" id="CAG8775254.1"/>
    </source>
</evidence>
<protein>
    <submittedName>
        <fullName evidence="1">16730_t:CDS:1</fullName>
    </submittedName>
</protein>
<evidence type="ECO:0000313" key="2">
    <source>
        <dbReference type="Proteomes" id="UP000789920"/>
    </source>
</evidence>
<sequence length="225" mass="26100">PVIIYDAIQFVAKAWENVTEDIIIHAWQKTEILPSADFESSIEPNDNEEVELEELIMQYQNLKNPENSKLTTRLNPTWLLYIQETAYGLFCTFYPDYNQDIFIDEWLNYSNHEGLFSASSIKNPSFTRFSLRYWCTILNVAPNLSNIHTEHRNRLSPIQAAKMAQVSCSDDYIDGNNDVDEFIVNLNQISEKLIDKIHVLDLNSEETIPALMDIFDSKIVERSLN</sequence>
<proteinExistence type="predicted"/>
<organism evidence="1 2">
    <name type="scientific">Racocetra persica</name>
    <dbReference type="NCBI Taxonomy" id="160502"/>
    <lineage>
        <taxon>Eukaryota</taxon>
        <taxon>Fungi</taxon>
        <taxon>Fungi incertae sedis</taxon>
        <taxon>Mucoromycota</taxon>
        <taxon>Glomeromycotina</taxon>
        <taxon>Glomeromycetes</taxon>
        <taxon>Diversisporales</taxon>
        <taxon>Gigasporaceae</taxon>
        <taxon>Racocetra</taxon>
    </lineage>
</organism>